<protein>
    <submittedName>
        <fullName evidence="1">Uncharacterized protein</fullName>
    </submittedName>
</protein>
<dbReference type="AlphaFoldDB" id="A0A6I6MJ20"/>
<name>A0A6I6MJ20_9CAUL</name>
<dbReference type="KEGG" id="tsv:DSM104635_01429"/>
<gene>
    <name evidence="1" type="ORF">DSM104635_01429</name>
</gene>
<dbReference type="EMBL" id="CP047045">
    <property type="protein sequence ID" value="QGZ94609.1"/>
    <property type="molecule type" value="Genomic_DNA"/>
</dbReference>
<evidence type="ECO:0000313" key="2">
    <source>
        <dbReference type="Proteomes" id="UP000431269"/>
    </source>
</evidence>
<accession>A0A6I6MJ20</accession>
<evidence type="ECO:0000313" key="1">
    <source>
        <dbReference type="EMBL" id="QGZ94609.1"/>
    </source>
</evidence>
<sequence>MVGSFVSRNNDIGSYWALGKLYSHARKSGVSELRVDLKNSTITPASSKFSEMIEHYRQMLATQLTARLLPSAWLKGAEIQVIFSGQKHTDKTGDAFECVVTLTDDLGRQHQARQNGACWAT</sequence>
<dbReference type="Proteomes" id="UP000431269">
    <property type="component" value="Chromosome"/>
</dbReference>
<organism evidence="1 2">
    <name type="scientific">Terricaulis silvestris</name>
    <dbReference type="NCBI Taxonomy" id="2686094"/>
    <lineage>
        <taxon>Bacteria</taxon>
        <taxon>Pseudomonadati</taxon>
        <taxon>Pseudomonadota</taxon>
        <taxon>Alphaproteobacteria</taxon>
        <taxon>Caulobacterales</taxon>
        <taxon>Caulobacteraceae</taxon>
        <taxon>Terricaulis</taxon>
    </lineage>
</organism>
<keyword evidence="2" id="KW-1185">Reference proteome</keyword>
<proteinExistence type="predicted"/>
<reference evidence="2" key="1">
    <citation type="submission" date="2019-12" db="EMBL/GenBank/DDBJ databases">
        <title>Complete genome of Terracaulis silvestris 0127_4.</title>
        <authorList>
            <person name="Vieira S."/>
            <person name="Riedel T."/>
            <person name="Sproer C."/>
            <person name="Pascual J."/>
            <person name="Boedeker C."/>
            <person name="Overmann J."/>
        </authorList>
    </citation>
    <scope>NUCLEOTIDE SEQUENCE [LARGE SCALE GENOMIC DNA]</scope>
    <source>
        <strain evidence="2">0127_4</strain>
    </source>
</reference>